<dbReference type="OrthoDB" id="184880at2759"/>
<sequence length="284" mass="31998">MPSSNEADPYFLPRGDIEFERLNKQHVIYTKHVYDNRLVFDETIALHETDCVLDAGAGTCIWSIDLSREVPESVQIYATDISAGSFPPVETMPSNVHTSIASSTSFPPEWSNKFTLVHQRLLFGGLRESEWPVAISEMFRILKPGGAIQLMEVRISEPVGPSMAEFDGILVEFFKKRGLLHDIDLRLEVLAADAGFTHITAKKKDVLIGRKWAELGESEYLQDLKPLVGGLVNLSPALLGEGLIRSDAEYRALLVEMEKEWDAYGNRFWTALLQLEMVIRECRD</sequence>
<organism evidence="2 3">
    <name type="scientific">Schizopora paradoxa</name>
    <dbReference type="NCBI Taxonomy" id="27342"/>
    <lineage>
        <taxon>Eukaryota</taxon>
        <taxon>Fungi</taxon>
        <taxon>Dikarya</taxon>
        <taxon>Basidiomycota</taxon>
        <taxon>Agaricomycotina</taxon>
        <taxon>Agaricomycetes</taxon>
        <taxon>Hymenochaetales</taxon>
        <taxon>Schizoporaceae</taxon>
        <taxon>Schizopora</taxon>
    </lineage>
</organism>
<keyword evidence="3" id="KW-1185">Reference proteome</keyword>
<keyword evidence="2" id="KW-0489">Methyltransferase</keyword>
<feature type="domain" description="Methyltransferase" evidence="1">
    <location>
        <begin position="52"/>
        <end position="146"/>
    </location>
</feature>
<dbReference type="InParanoid" id="A0A0H2R9D4"/>
<proteinExistence type="predicted"/>
<dbReference type="Proteomes" id="UP000053477">
    <property type="component" value="Unassembled WGS sequence"/>
</dbReference>
<protein>
    <submittedName>
        <fullName evidence="2">S-adenosyl-L-methionine-dependent methyltransferase</fullName>
    </submittedName>
</protein>
<dbReference type="CDD" id="cd02440">
    <property type="entry name" value="AdoMet_MTases"/>
    <property type="match status" value="1"/>
</dbReference>
<evidence type="ECO:0000313" key="3">
    <source>
        <dbReference type="Proteomes" id="UP000053477"/>
    </source>
</evidence>
<dbReference type="EMBL" id="KQ086091">
    <property type="protein sequence ID" value="KLO08430.1"/>
    <property type="molecule type" value="Genomic_DNA"/>
</dbReference>
<evidence type="ECO:0000313" key="2">
    <source>
        <dbReference type="EMBL" id="KLO08430.1"/>
    </source>
</evidence>
<gene>
    <name evidence="2" type="ORF">SCHPADRAFT_944441</name>
</gene>
<keyword evidence="2" id="KW-0808">Transferase</keyword>
<dbReference type="GO" id="GO:0032259">
    <property type="term" value="P:methylation"/>
    <property type="evidence" value="ECO:0007669"/>
    <property type="project" value="UniProtKB-KW"/>
</dbReference>
<reference evidence="2 3" key="1">
    <citation type="submission" date="2015-04" db="EMBL/GenBank/DDBJ databases">
        <title>Complete genome sequence of Schizopora paradoxa KUC8140, a cosmopolitan wood degrader in East Asia.</title>
        <authorList>
            <consortium name="DOE Joint Genome Institute"/>
            <person name="Min B."/>
            <person name="Park H."/>
            <person name="Jang Y."/>
            <person name="Kim J.-J."/>
            <person name="Kim K.H."/>
            <person name="Pangilinan J."/>
            <person name="Lipzen A."/>
            <person name="Riley R."/>
            <person name="Grigoriev I.V."/>
            <person name="Spatafora J.W."/>
            <person name="Choi I.-G."/>
        </authorList>
    </citation>
    <scope>NUCLEOTIDE SEQUENCE [LARGE SCALE GENOMIC DNA]</scope>
    <source>
        <strain evidence="2 3">KUC8140</strain>
    </source>
</reference>
<dbReference type="Pfam" id="PF13649">
    <property type="entry name" value="Methyltransf_25"/>
    <property type="match status" value="1"/>
</dbReference>
<dbReference type="STRING" id="27342.A0A0H2R9D4"/>
<dbReference type="SUPFAM" id="SSF53335">
    <property type="entry name" value="S-adenosyl-L-methionine-dependent methyltransferases"/>
    <property type="match status" value="1"/>
</dbReference>
<evidence type="ECO:0000259" key="1">
    <source>
        <dbReference type="Pfam" id="PF13649"/>
    </source>
</evidence>
<accession>A0A0H2R9D4</accession>
<dbReference type="InterPro" id="IPR029063">
    <property type="entry name" value="SAM-dependent_MTases_sf"/>
</dbReference>
<name>A0A0H2R9D4_9AGAM</name>
<dbReference type="AlphaFoldDB" id="A0A0H2R9D4"/>
<dbReference type="GO" id="GO:0008168">
    <property type="term" value="F:methyltransferase activity"/>
    <property type="evidence" value="ECO:0007669"/>
    <property type="project" value="UniProtKB-KW"/>
</dbReference>
<dbReference type="PANTHER" id="PTHR43591">
    <property type="entry name" value="METHYLTRANSFERASE"/>
    <property type="match status" value="1"/>
</dbReference>
<dbReference type="InterPro" id="IPR041698">
    <property type="entry name" value="Methyltransf_25"/>
</dbReference>
<dbReference type="FunCoup" id="A0A0H2R9D4">
    <property type="interactions" value="3"/>
</dbReference>
<dbReference type="Gene3D" id="3.40.50.150">
    <property type="entry name" value="Vaccinia Virus protein VP39"/>
    <property type="match status" value="1"/>
</dbReference>